<organism evidence="2">
    <name type="scientific">Tolypothrix bouteillei VB521301</name>
    <dbReference type="NCBI Taxonomy" id="1479485"/>
    <lineage>
        <taxon>Bacteria</taxon>
        <taxon>Bacillati</taxon>
        <taxon>Cyanobacteriota</taxon>
        <taxon>Cyanophyceae</taxon>
        <taxon>Nostocales</taxon>
        <taxon>Tolypothrichaceae</taxon>
        <taxon>Tolypothrix</taxon>
    </lineage>
</organism>
<dbReference type="RefSeq" id="WP_038075479.1">
    <property type="nucleotide sequence ID" value="NZ_JHEG04000001.1"/>
</dbReference>
<dbReference type="AlphaFoldDB" id="A0A0C1R2G8"/>
<keyword evidence="3" id="KW-1185">Reference proteome</keyword>
<gene>
    <name evidence="2" type="ORF">DA73_0213505</name>
    <name evidence="1" type="ORF">DA73_0400003955</name>
</gene>
<evidence type="ECO:0000313" key="2">
    <source>
        <dbReference type="EMBL" id="KIE11824.1"/>
    </source>
</evidence>
<protein>
    <submittedName>
        <fullName evidence="2">Uncharacterized protein</fullName>
    </submittedName>
</protein>
<dbReference type="Proteomes" id="UP000029738">
    <property type="component" value="Unassembled WGS sequence"/>
</dbReference>
<accession>A0A0C1R2G8</accession>
<dbReference type="STRING" id="1479485.DA73_0213505"/>
<evidence type="ECO:0000313" key="1">
    <source>
        <dbReference type="EMBL" id="KAF3884718.1"/>
    </source>
</evidence>
<evidence type="ECO:0000313" key="3">
    <source>
        <dbReference type="Proteomes" id="UP000029738"/>
    </source>
</evidence>
<reference evidence="1" key="2">
    <citation type="submission" date="2019-11" db="EMBL/GenBank/DDBJ databases">
        <title>Improved Assembly of Tolypothrix boutellei genome.</title>
        <authorList>
            <person name="Sarangi A.N."/>
            <person name="Mukherjee M."/>
            <person name="Ghosh S."/>
            <person name="Singh D."/>
            <person name="Das A."/>
            <person name="Kant S."/>
            <person name="Prusty A."/>
            <person name="Tripathy S."/>
        </authorList>
    </citation>
    <scope>NUCLEOTIDE SEQUENCE</scope>
    <source>
        <strain evidence="1">VB521301</strain>
    </source>
</reference>
<reference evidence="2" key="1">
    <citation type="journal article" date="2015" name="Genome Announc.">
        <title>Draft Genome Sequence of Tolypothrix boutellei Strain VB521301.</title>
        <authorList>
            <person name="Chandrababunaidu M.M."/>
            <person name="Singh D."/>
            <person name="Sen D."/>
            <person name="Bhan S."/>
            <person name="Das S."/>
            <person name="Gupta A."/>
            <person name="Adhikary S.P."/>
            <person name="Tripathy S."/>
        </authorList>
    </citation>
    <scope>NUCLEOTIDE SEQUENCE</scope>
    <source>
        <strain evidence="2">VB521301</strain>
    </source>
</reference>
<proteinExistence type="predicted"/>
<name>A0A0C1R2G8_9CYAN</name>
<dbReference type="EMBL" id="JHEG04000001">
    <property type="protein sequence ID" value="KAF3884718.1"/>
    <property type="molecule type" value="Genomic_DNA"/>
</dbReference>
<dbReference type="OrthoDB" id="518124at2"/>
<dbReference type="EMBL" id="JHEG02000040">
    <property type="protein sequence ID" value="KIE11824.1"/>
    <property type="molecule type" value="Genomic_DNA"/>
</dbReference>
<sequence length="198" mass="22148">MPYSQITLRQLVEEFNLTLEEKTRLFPNIELVSSTELLSMTLQETLPLATAINSEKARAELIIAPVLLEVKRKLNSQIGLFSGNDFTVDSSRGLNGSPDFLITRSPEQYYISAPVMTIVEAKNENINLGLGQCGAEMLAAQIFNERENSPVAAIYGCVTTGILWKFLRLQHQTLFIDLIEIPIEPVERLLGIFLHILS</sequence>
<comment type="caution">
    <text evidence="2">The sequence shown here is derived from an EMBL/GenBank/DDBJ whole genome shotgun (WGS) entry which is preliminary data.</text>
</comment>